<evidence type="ECO:0008006" key="3">
    <source>
        <dbReference type="Google" id="ProtNLM"/>
    </source>
</evidence>
<proteinExistence type="predicted"/>
<evidence type="ECO:0000313" key="2">
    <source>
        <dbReference type="Proteomes" id="UP000440732"/>
    </source>
</evidence>
<protein>
    <recommendedName>
        <fullName evidence="3">MULE transposase domain-containing protein</fullName>
    </recommendedName>
</protein>
<comment type="caution">
    <text evidence="1">The sequence shown here is derived from an EMBL/GenBank/DDBJ whole genome shotgun (WGS) entry which is preliminary data.</text>
</comment>
<dbReference type="EMBL" id="QXGA01000136">
    <property type="protein sequence ID" value="KAE9151713.1"/>
    <property type="molecule type" value="Genomic_DNA"/>
</dbReference>
<gene>
    <name evidence="1" type="ORF">PF006_g4017</name>
</gene>
<sequence>MPTGIDWNDVALGTSALYAERVLGALKTYEVAKCNQLAYMPMAREDFIVHGDRSGVDIPGGEHVTAASSPGRKRLTPSQKAYIQELTLHLLEPMSIRHAMSRRFETVLQDLPSLSTVQNFVQHYSRTHLTRNDRVDDLRKWTHEGALTGQEDLAQPFTYAWALDADGKPVVGNDSDERPFLVGLTTKTLMLRLMSPPPSSRSVDMLTLRETQDIIQPLLYSVLYGHDQVVQYAMADADYTQYNAVNAVFGNNPRFISLMCFFHVMQKV</sequence>
<reference evidence="1 2" key="1">
    <citation type="submission" date="2018-08" db="EMBL/GenBank/DDBJ databases">
        <title>Genomic investigation of the strawberry pathogen Phytophthora fragariae indicates pathogenicity is determined by transcriptional variation in three key races.</title>
        <authorList>
            <person name="Adams T.M."/>
            <person name="Armitage A.D."/>
            <person name="Sobczyk M.K."/>
            <person name="Bates H.J."/>
            <person name="Dunwell J.M."/>
            <person name="Nellist C.F."/>
            <person name="Harrison R.J."/>
        </authorList>
    </citation>
    <scope>NUCLEOTIDE SEQUENCE [LARGE SCALE GENOMIC DNA]</scope>
    <source>
        <strain evidence="1 2">NOV-5</strain>
    </source>
</reference>
<dbReference type="Proteomes" id="UP000440732">
    <property type="component" value="Unassembled WGS sequence"/>
</dbReference>
<dbReference type="AlphaFoldDB" id="A0A6A3UXT5"/>
<organism evidence="1 2">
    <name type="scientific">Phytophthora fragariae</name>
    <dbReference type="NCBI Taxonomy" id="53985"/>
    <lineage>
        <taxon>Eukaryota</taxon>
        <taxon>Sar</taxon>
        <taxon>Stramenopiles</taxon>
        <taxon>Oomycota</taxon>
        <taxon>Peronosporomycetes</taxon>
        <taxon>Peronosporales</taxon>
        <taxon>Peronosporaceae</taxon>
        <taxon>Phytophthora</taxon>
    </lineage>
</organism>
<accession>A0A6A3UXT5</accession>
<name>A0A6A3UXT5_9STRA</name>
<evidence type="ECO:0000313" key="1">
    <source>
        <dbReference type="EMBL" id="KAE9151713.1"/>
    </source>
</evidence>